<feature type="compositionally biased region" description="Low complexity" evidence="1">
    <location>
        <begin position="78"/>
        <end position="92"/>
    </location>
</feature>
<name>A0ABQ5DLQ0_9ASTR</name>
<feature type="compositionally biased region" description="Acidic residues" evidence="1">
    <location>
        <begin position="192"/>
        <end position="205"/>
    </location>
</feature>
<dbReference type="Proteomes" id="UP001151760">
    <property type="component" value="Unassembled WGS sequence"/>
</dbReference>
<evidence type="ECO:0000256" key="1">
    <source>
        <dbReference type="SAM" id="MobiDB-lite"/>
    </source>
</evidence>
<keyword evidence="3" id="KW-1185">Reference proteome</keyword>
<reference evidence="2" key="1">
    <citation type="journal article" date="2022" name="Int. J. Mol. Sci.">
        <title>Draft Genome of Tanacetum Coccineum: Genomic Comparison of Closely Related Tanacetum-Family Plants.</title>
        <authorList>
            <person name="Yamashiro T."/>
            <person name="Shiraishi A."/>
            <person name="Nakayama K."/>
            <person name="Satake H."/>
        </authorList>
    </citation>
    <scope>NUCLEOTIDE SEQUENCE</scope>
</reference>
<feature type="region of interest" description="Disordered" evidence="1">
    <location>
        <begin position="47"/>
        <end position="205"/>
    </location>
</feature>
<reference evidence="2" key="2">
    <citation type="submission" date="2022-01" db="EMBL/GenBank/DDBJ databases">
        <authorList>
            <person name="Yamashiro T."/>
            <person name="Shiraishi A."/>
            <person name="Satake H."/>
            <person name="Nakayama K."/>
        </authorList>
    </citation>
    <scope>NUCLEOTIDE SEQUENCE</scope>
</reference>
<sequence>MFTTIKVVSRHEDTQLYGAILPDELTNEAIKDSKYYKEYYVIALGAEPPKTKASVKKQAGSDKTNTPPTAKGKRLKTLAKAAKPAKNKQPAKTSKAKGLTVLSKVALTEAEQMKSNEEEDNDDDNDDDEDNDDDDNNDVDDDANNQDDDGQYDNGQEYDGQDDEGQDDDNEKPDSDNDETDEVTHGANVEGEALDEEETNEEDEANELYRDVNVNLEGRDTEMIDAPRIIIQTTQVIEDTHMIITPVNPEGQQQSSSVSSGFISNMLNPSPDTGIDSIFNLNIESTSLVDVLVTTIVETPLSSAITLPPPPIPLITHLQQTPVPTSAFIPSSSPQDLPNFGSLFGFDHRLKYLENDFSKFKQTNQFAAAVSSIPGIVDTYCDNHDLSRLDNQSIERDRLIEIGFVLNFVKFISFTFGDKEMISAIEAVSR</sequence>
<gene>
    <name evidence="2" type="ORF">Tco_0939698</name>
</gene>
<feature type="compositionally biased region" description="Acidic residues" evidence="1">
    <location>
        <begin position="159"/>
        <end position="181"/>
    </location>
</feature>
<protein>
    <submittedName>
        <fullName evidence="2">Uncharacterized protein</fullName>
    </submittedName>
</protein>
<dbReference type="EMBL" id="BQNB010015419">
    <property type="protein sequence ID" value="GJT39833.1"/>
    <property type="molecule type" value="Genomic_DNA"/>
</dbReference>
<proteinExistence type="predicted"/>
<accession>A0ABQ5DLQ0</accession>
<evidence type="ECO:0000313" key="3">
    <source>
        <dbReference type="Proteomes" id="UP001151760"/>
    </source>
</evidence>
<evidence type="ECO:0000313" key="2">
    <source>
        <dbReference type="EMBL" id="GJT39833.1"/>
    </source>
</evidence>
<organism evidence="2 3">
    <name type="scientific">Tanacetum coccineum</name>
    <dbReference type="NCBI Taxonomy" id="301880"/>
    <lineage>
        <taxon>Eukaryota</taxon>
        <taxon>Viridiplantae</taxon>
        <taxon>Streptophyta</taxon>
        <taxon>Embryophyta</taxon>
        <taxon>Tracheophyta</taxon>
        <taxon>Spermatophyta</taxon>
        <taxon>Magnoliopsida</taxon>
        <taxon>eudicotyledons</taxon>
        <taxon>Gunneridae</taxon>
        <taxon>Pentapetalae</taxon>
        <taxon>asterids</taxon>
        <taxon>campanulids</taxon>
        <taxon>Asterales</taxon>
        <taxon>Asteraceae</taxon>
        <taxon>Asteroideae</taxon>
        <taxon>Anthemideae</taxon>
        <taxon>Anthemidinae</taxon>
        <taxon>Tanacetum</taxon>
    </lineage>
</organism>
<feature type="compositionally biased region" description="Acidic residues" evidence="1">
    <location>
        <begin position="117"/>
        <end position="151"/>
    </location>
</feature>
<comment type="caution">
    <text evidence="2">The sequence shown here is derived from an EMBL/GenBank/DDBJ whole genome shotgun (WGS) entry which is preliminary data.</text>
</comment>